<evidence type="ECO:0000313" key="10">
    <source>
        <dbReference type="EMBL" id="CAH2330570.1"/>
    </source>
</evidence>
<organism evidence="10 11">
    <name type="scientific">Pelobates cultripes</name>
    <name type="common">Western spadefoot toad</name>
    <dbReference type="NCBI Taxonomy" id="61616"/>
    <lineage>
        <taxon>Eukaryota</taxon>
        <taxon>Metazoa</taxon>
        <taxon>Chordata</taxon>
        <taxon>Craniata</taxon>
        <taxon>Vertebrata</taxon>
        <taxon>Euteleostomi</taxon>
        <taxon>Amphibia</taxon>
        <taxon>Batrachia</taxon>
        <taxon>Anura</taxon>
        <taxon>Pelobatoidea</taxon>
        <taxon>Pelobatidae</taxon>
        <taxon>Pelobates</taxon>
    </lineage>
</organism>
<feature type="non-terminal residue" evidence="10">
    <location>
        <position position="1"/>
    </location>
</feature>
<accession>A0AAD1WZ87</accession>
<keyword evidence="4" id="KW-0297">G-protein coupled receptor</keyword>
<comment type="subcellular location">
    <subcellularLocation>
        <location evidence="1">Membrane</location>
        <topology evidence="1">Multi-pass membrane protein</topology>
    </subcellularLocation>
</comment>
<evidence type="ECO:0000256" key="5">
    <source>
        <dbReference type="ARBA" id="ARBA00023136"/>
    </source>
</evidence>
<keyword evidence="3 8" id="KW-1133">Transmembrane helix</keyword>
<evidence type="ECO:0000256" key="3">
    <source>
        <dbReference type="ARBA" id="ARBA00022989"/>
    </source>
</evidence>
<feature type="non-terminal residue" evidence="10">
    <location>
        <position position="427"/>
    </location>
</feature>
<evidence type="ECO:0000256" key="7">
    <source>
        <dbReference type="ARBA" id="ARBA00023224"/>
    </source>
</evidence>
<feature type="transmembrane region" description="Helical" evidence="8">
    <location>
        <begin position="187"/>
        <end position="207"/>
    </location>
</feature>
<dbReference type="Pfam" id="PF00001">
    <property type="entry name" value="7tm_1"/>
    <property type="match status" value="1"/>
</dbReference>
<dbReference type="Gene3D" id="1.20.1070.10">
    <property type="entry name" value="Rhodopsin 7-helix transmembrane proteins"/>
    <property type="match status" value="1"/>
</dbReference>
<gene>
    <name evidence="10" type="ORF">PECUL_23A042151</name>
</gene>
<keyword evidence="11" id="KW-1185">Reference proteome</keyword>
<dbReference type="AlphaFoldDB" id="A0AAD1WZ87"/>
<dbReference type="GO" id="GO:0004930">
    <property type="term" value="F:G protein-coupled receptor activity"/>
    <property type="evidence" value="ECO:0007669"/>
    <property type="project" value="UniProtKB-KW"/>
</dbReference>
<dbReference type="EMBL" id="CAKOES020000773">
    <property type="protein sequence ID" value="CAH2330570.1"/>
    <property type="molecule type" value="Genomic_DNA"/>
</dbReference>
<feature type="transmembrane region" description="Helical" evidence="8">
    <location>
        <begin position="61"/>
        <end position="85"/>
    </location>
</feature>
<evidence type="ECO:0000259" key="9">
    <source>
        <dbReference type="PROSITE" id="PS50262"/>
    </source>
</evidence>
<dbReference type="Proteomes" id="UP001295444">
    <property type="component" value="Unassembled WGS sequence"/>
</dbReference>
<dbReference type="InterPro" id="IPR017452">
    <property type="entry name" value="GPCR_Rhodpsn_7TM"/>
</dbReference>
<dbReference type="InterPro" id="IPR000276">
    <property type="entry name" value="GPCR_Rhodpsn"/>
</dbReference>
<evidence type="ECO:0000313" key="11">
    <source>
        <dbReference type="Proteomes" id="UP001295444"/>
    </source>
</evidence>
<reference evidence="10" key="1">
    <citation type="submission" date="2022-03" db="EMBL/GenBank/DDBJ databases">
        <authorList>
            <person name="Alioto T."/>
            <person name="Alioto T."/>
            <person name="Gomez Garrido J."/>
        </authorList>
    </citation>
    <scope>NUCLEOTIDE SEQUENCE</scope>
</reference>
<keyword evidence="7" id="KW-0807">Transducer</keyword>
<name>A0AAD1WZ87_PELCU</name>
<evidence type="ECO:0000256" key="8">
    <source>
        <dbReference type="SAM" id="Phobius"/>
    </source>
</evidence>
<dbReference type="PANTHER" id="PTHR24240">
    <property type="entry name" value="OPSIN"/>
    <property type="match status" value="1"/>
</dbReference>
<keyword evidence="6" id="KW-0675">Receptor</keyword>
<keyword evidence="2 8" id="KW-0812">Transmembrane</keyword>
<evidence type="ECO:0000256" key="1">
    <source>
        <dbReference type="ARBA" id="ARBA00004141"/>
    </source>
</evidence>
<feature type="transmembrane region" description="Helical" evidence="8">
    <location>
        <begin position="227"/>
        <end position="247"/>
    </location>
</feature>
<dbReference type="GO" id="GO:0016020">
    <property type="term" value="C:membrane"/>
    <property type="evidence" value="ECO:0007669"/>
    <property type="project" value="UniProtKB-SubCell"/>
</dbReference>
<sequence length="427" mass="47530">VVCHVISEDTHIKRWCAMVVQVQYRNVAKMLNDTLMFNLSHEDSTGSLLPIPGLSRTTHSLVAVCLGCILVLGSLYNSLVLLIFVRFDTIRTPINMILLNISVSDLLVCIFGTPFSFAASVSGGWLIGQQGCKWYGFCNSLFALHALCTQCTDQVTEILAFQYLKLPGAKEMNHINTRKTWKMCLRVWLKTVFYCLCLIFIRFQSWASFEWTGDGRRCLWSSPDMNVRVYLTVLALFCMMPLLNSPCYDTFIVSKMGEDGPLYLGQAQRQEEEKSGVLFAGVQEGVVSGERCFKKVKSRARLGVVSQKEAEGASADIREIDSMPAASLETMGLFTDVSAYVYCGMANGIYKEVIGAEHVVVLRSSLGDVDAVRFTEAGLGAYARIKRIVGRWQSLSSVLFRKVARLIPNENCTPGTQPQRDGVHLSD</sequence>
<evidence type="ECO:0000256" key="4">
    <source>
        <dbReference type="ARBA" id="ARBA00023040"/>
    </source>
</evidence>
<dbReference type="InterPro" id="IPR050125">
    <property type="entry name" value="GPCR_opsins"/>
</dbReference>
<dbReference type="PRINTS" id="PR00237">
    <property type="entry name" value="GPCRRHODOPSN"/>
</dbReference>
<proteinExistence type="predicted"/>
<evidence type="ECO:0000256" key="6">
    <source>
        <dbReference type="ARBA" id="ARBA00023170"/>
    </source>
</evidence>
<protein>
    <submittedName>
        <fullName evidence="10">Pinopsin-like isoform X1</fullName>
    </submittedName>
</protein>
<feature type="transmembrane region" description="Helical" evidence="8">
    <location>
        <begin position="97"/>
        <end position="127"/>
    </location>
</feature>
<keyword evidence="5 8" id="KW-0472">Membrane</keyword>
<feature type="domain" description="G-protein coupled receptors family 1 profile" evidence="9">
    <location>
        <begin position="76"/>
        <end position="243"/>
    </location>
</feature>
<comment type="caution">
    <text evidence="10">The sequence shown here is derived from an EMBL/GenBank/DDBJ whole genome shotgun (WGS) entry which is preliminary data.</text>
</comment>
<evidence type="ECO:0000256" key="2">
    <source>
        <dbReference type="ARBA" id="ARBA00022692"/>
    </source>
</evidence>
<dbReference type="SUPFAM" id="SSF81321">
    <property type="entry name" value="Family A G protein-coupled receptor-like"/>
    <property type="match status" value="1"/>
</dbReference>
<dbReference type="PROSITE" id="PS50262">
    <property type="entry name" value="G_PROTEIN_RECEP_F1_2"/>
    <property type="match status" value="1"/>
</dbReference>